<dbReference type="RefSeq" id="WP_196937411.1">
    <property type="nucleotide sequence ID" value="NZ_MU158689.1"/>
</dbReference>
<dbReference type="Gene3D" id="3.20.20.80">
    <property type="entry name" value="Glycosidases"/>
    <property type="match status" value="1"/>
</dbReference>
<gene>
    <name evidence="1" type="ORF">C4F40_01450</name>
</gene>
<comment type="caution">
    <text evidence="1">The sequence shown here is derived from an EMBL/GenBank/DDBJ whole genome shotgun (WGS) entry which is preliminary data.</text>
</comment>
<dbReference type="EMBL" id="PSKQ01000010">
    <property type="protein sequence ID" value="MBE8719393.1"/>
    <property type="molecule type" value="Genomic_DNA"/>
</dbReference>
<accession>A0ABR9T236</accession>
<name>A0ABR9T236_9SPHI</name>
<dbReference type="Proteomes" id="UP000618319">
    <property type="component" value="Unassembled WGS sequence"/>
</dbReference>
<proteinExistence type="predicted"/>
<organism evidence="1 2">
    <name type="scientific">Sphingobacterium pedocola</name>
    <dbReference type="NCBI Taxonomy" id="2082722"/>
    <lineage>
        <taxon>Bacteria</taxon>
        <taxon>Pseudomonadati</taxon>
        <taxon>Bacteroidota</taxon>
        <taxon>Sphingobacteriia</taxon>
        <taxon>Sphingobacteriales</taxon>
        <taxon>Sphingobacteriaceae</taxon>
        <taxon>Sphingobacterium</taxon>
    </lineage>
</organism>
<dbReference type="PROSITE" id="PS51257">
    <property type="entry name" value="PROKAR_LIPOPROTEIN"/>
    <property type="match status" value="1"/>
</dbReference>
<sequence>MKTYYSVLLIYSLIVMVSCQKNVLQDRDPLALKVSEKIASLKGRSSAADITDNFQIGVFWPPTYADVNDTTFSHLAQGNVDILQYVITYSEAENLFILDKSADHGLRSIIFDARAYGTDADIAAMVAAYETHPGLAGYYIKDEPNMPQLDWAATIYNKILSHDSFHLPHVNLFPDLVVPSILGPINYETDYVQAWINKVGASNLKYLSVDVYPFRADGSLLNAYYTNLDIIRKLAINNGGIKTSAYLQSIGITGHYRRPNADELKFNVYSMLAYGIKYPVWFTYFTPINQGEPFTNAVIDSLGNKTDLYIPFQQLNKEMKTLGDRLMRLQSYNVYHSGTSIPAGVEALPALHYIKPTDSAAELLISHMKDWSEGGRNYAMLVNKSLTLSKTYTFQIAGWITDMKEISKVDGSEIPTSILGGTVTLTLQPGEGRLFAFLPY</sequence>
<reference evidence="1 2" key="1">
    <citation type="submission" date="2018-02" db="EMBL/GenBank/DDBJ databases">
        <title>Sphingobacterium KA21.</title>
        <authorList>
            <person name="Vasarhelyi B.M."/>
            <person name="Deshmukh S."/>
            <person name="Balint B."/>
            <person name="Kukolya J."/>
        </authorList>
    </citation>
    <scope>NUCLEOTIDE SEQUENCE [LARGE SCALE GENOMIC DNA]</scope>
    <source>
        <strain evidence="1 2">Ka21</strain>
    </source>
</reference>
<protein>
    <submittedName>
        <fullName evidence="1">Uncharacterized protein</fullName>
    </submittedName>
</protein>
<evidence type="ECO:0000313" key="2">
    <source>
        <dbReference type="Proteomes" id="UP000618319"/>
    </source>
</evidence>
<evidence type="ECO:0000313" key="1">
    <source>
        <dbReference type="EMBL" id="MBE8719393.1"/>
    </source>
</evidence>
<keyword evidence="2" id="KW-1185">Reference proteome</keyword>